<feature type="compositionally biased region" description="Basic and acidic residues" evidence="1">
    <location>
        <begin position="324"/>
        <end position="350"/>
    </location>
</feature>
<comment type="caution">
    <text evidence="2">The sequence shown here is derived from an EMBL/GenBank/DDBJ whole genome shotgun (WGS) entry which is preliminary data.</text>
</comment>
<keyword evidence="3" id="KW-1185">Reference proteome</keyword>
<dbReference type="Proteomes" id="UP001465976">
    <property type="component" value="Unassembled WGS sequence"/>
</dbReference>
<name>A0ABR3FJ65_9AGAR</name>
<evidence type="ECO:0000313" key="2">
    <source>
        <dbReference type="EMBL" id="KAL0575267.1"/>
    </source>
</evidence>
<evidence type="ECO:0000256" key="1">
    <source>
        <dbReference type="SAM" id="MobiDB-lite"/>
    </source>
</evidence>
<organism evidence="2 3">
    <name type="scientific">Marasmius crinis-equi</name>
    <dbReference type="NCBI Taxonomy" id="585013"/>
    <lineage>
        <taxon>Eukaryota</taxon>
        <taxon>Fungi</taxon>
        <taxon>Dikarya</taxon>
        <taxon>Basidiomycota</taxon>
        <taxon>Agaricomycotina</taxon>
        <taxon>Agaricomycetes</taxon>
        <taxon>Agaricomycetidae</taxon>
        <taxon>Agaricales</taxon>
        <taxon>Marasmiineae</taxon>
        <taxon>Marasmiaceae</taxon>
        <taxon>Marasmius</taxon>
    </lineage>
</organism>
<accession>A0ABR3FJ65</accession>
<proteinExistence type="predicted"/>
<sequence>METQKMMHAQTDNGHHFLVNDVLYSLPNGTPPANFPYIPPRNAHREPSALTTSHFDVTTPAWITDETPYLGFVPAINPLYATWLRPLRYNFRTLPVQRREDGKFDLRHEIQKEWDTLERNFRALLSLAMSESGLAFPHPFRLWSSPCQYGYTKAHRSENIARYQVMASKNAFMPLMAALSFFAHALVYQKPNLYATKSVISQLANKCEISQTWSSFVESSLLDAPLTGGYIDCTSNGMTRWIPMLQASRMPLCLSWGPSAKFVPIFISSKLSGMYPSDQNVIYLRTHQAPYEPPKSHPHIPSDSHGDHATSTAEMEKFFEKRADRNRQLEQSESPKDRQSRLQRLEHSQKDLPPGYSSKTKVFLWELHGGVRVRKAGIKNAFEDYWTTGYGPKQRRYDSFHDEWDMCTEFDPTDVPRFDDFDDEPADGYPDENPPITAGYTAGDYLGRLHASTLPITMARNPAHFDLSLRGLAHRRFGFAPPESYTPRGVTSSDTKFARQVFSVNKAPIETGMNESKSKSLLEILDRITFAAAELKHLPPTLDLCQPDHAIHKPWPFQKVIYRQIEGGLWLVYCSEQTDRISHVRRFYIGFNNATDLLEIVRRGIGNKKEDIMEALIEQGSSFRTIVEHDVQGDETEDMMAEHSPYLTPTPAVRNIVRMGDGSSAPLGCRARLGFRPYGYKFTLQDFRAYVAIRAEFFSSPRGRAAVLAGGLLARLAKDSVDKTDVLGGPSRDFLTAWMYGEHFSDPQEQSHIYWDDRLTEEEVNLVCGVYEVATGPILSNGTYQTAELSWFPKPGAWKVSSLNCGYWSRDAEVWYQKRLAQIEEGNANLLNLVKWKENIKYSAKARHLNQEYDKLTLEYLSRRFYPGIDAA</sequence>
<feature type="region of interest" description="Disordered" evidence="1">
    <location>
        <begin position="324"/>
        <end position="354"/>
    </location>
</feature>
<reference evidence="2 3" key="1">
    <citation type="submission" date="2024-02" db="EMBL/GenBank/DDBJ databases">
        <title>A draft genome for the cacao thread blight pathogen Marasmius crinis-equi.</title>
        <authorList>
            <person name="Cohen S.P."/>
            <person name="Baruah I.K."/>
            <person name="Amoako-Attah I."/>
            <person name="Bukari Y."/>
            <person name="Meinhardt L.W."/>
            <person name="Bailey B.A."/>
        </authorList>
    </citation>
    <scope>NUCLEOTIDE SEQUENCE [LARGE SCALE GENOMIC DNA]</scope>
    <source>
        <strain evidence="2 3">GH-76</strain>
    </source>
</reference>
<gene>
    <name evidence="2" type="ORF">V5O48_006703</name>
</gene>
<feature type="region of interest" description="Disordered" evidence="1">
    <location>
        <begin position="292"/>
        <end position="311"/>
    </location>
</feature>
<dbReference type="EMBL" id="JBAHYK010000321">
    <property type="protein sequence ID" value="KAL0575267.1"/>
    <property type="molecule type" value="Genomic_DNA"/>
</dbReference>
<feature type="compositionally biased region" description="Basic and acidic residues" evidence="1">
    <location>
        <begin position="300"/>
        <end position="311"/>
    </location>
</feature>
<protein>
    <submittedName>
        <fullName evidence="2">Uncharacterized protein</fullName>
    </submittedName>
</protein>
<evidence type="ECO:0000313" key="3">
    <source>
        <dbReference type="Proteomes" id="UP001465976"/>
    </source>
</evidence>